<dbReference type="PROSITE" id="PS50005">
    <property type="entry name" value="TPR"/>
    <property type="match status" value="1"/>
</dbReference>
<dbReference type="SUPFAM" id="SSF48452">
    <property type="entry name" value="TPR-like"/>
    <property type="match status" value="1"/>
</dbReference>
<gene>
    <name evidence="3" type="ORF">DVW87_02155</name>
</gene>
<dbReference type="OrthoDB" id="7325958at2"/>
<feature type="signal peptide" evidence="2">
    <location>
        <begin position="1"/>
        <end position="27"/>
    </location>
</feature>
<evidence type="ECO:0000256" key="1">
    <source>
        <dbReference type="PROSITE-ProRule" id="PRU00339"/>
    </source>
</evidence>
<dbReference type="InterPro" id="IPR019734">
    <property type="entry name" value="TPR_rpt"/>
</dbReference>
<feature type="repeat" description="TPR" evidence="1">
    <location>
        <begin position="129"/>
        <end position="162"/>
    </location>
</feature>
<protein>
    <recommendedName>
        <fullName evidence="5">Tetratricopeptide repeat protein</fullName>
    </recommendedName>
</protein>
<dbReference type="Proteomes" id="UP000253918">
    <property type="component" value="Unassembled WGS sequence"/>
</dbReference>
<evidence type="ECO:0000313" key="3">
    <source>
        <dbReference type="EMBL" id="RDE06533.1"/>
    </source>
</evidence>
<organism evidence="3 4">
    <name type="scientific">Sphingomonas aracearum</name>
    <dbReference type="NCBI Taxonomy" id="2283317"/>
    <lineage>
        <taxon>Bacteria</taxon>
        <taxon>Pseudomonadati</taxon>
        <taxon>Pseudomonadota</taxon>
        <taxon>Alphaproteobacteria</taxon>
        <taxon>Sphingomonadales</taxon>
        <taxon>Sphingomonadaceae</taxon>
        <taxon>Sphingomonas</taxon>
    </lineage>
</organism>
<keyword evidence="1" id="KW-0802">TPR repeat</keyword>
<evidence type="ECO:0000313" key="4">
    <source>
        <dbReference type="Proteomes" id="UP000253918"/>
    </source>
</evidence>
<feature type="chain" id="PRO_5016936462" description="Tetratricopeptide repeat protein" evidence="2">
    <location>
        <begin position="28"/>
        <end position="444"/>
    </location>
</feature>
<proteinExistence type="predicted"/>
<comment type="caution">
    <text evidence="3">The sequence shown here is derived from an EMBL/GenBank/DDBJ whole genome shotgun (WGS) entry which is preliminary data.</text>
</comment>
<dbReference type="InterPro" id="IPR011990">
    <property type="entry name" value="TPR-like_helical_dom_sf"/>
</dbReference>
<evidence type="ECO:0008006" key="5">
    <source>
        <dbReference type="Google" id="ProtNLM"/>
    </source>
</evidence>
<sequence>MKTFPRFALAAALLAGASGLALTPALAKDKKKEEQTGPQKPSVSNADALKQIQAAQTAIGAKDYATATTALTAADAAAKTDGDRYFITALRLQMTAGQLAPNDPTADAKLAPLLDQLLANPVTPQEDLGRYTYSRGNMYYNAKQFPQALAAFQKAQQLGYQNENLALQIVRAKTEGGDVAGGLADLEKSILAEKAAGRPVSEDQYRFAISRYYKLGDNAGTQRVTAMWLHDFGTPKNWRDAIYTFGFQGAGAKRIDSRQRVDLFRLMRATNSLVGADYLEYAQLTYDTGLARESVSVMDEGVKNGKIPAAGGKPTGSAAQLLGLARQQLGTEGTAEAQEAKAKRTGTGRALADVGDFYLGNNNWAKAAELYRAALAAPKPGTPAMNADEVNTHLGIALANAGDKTGAKQAFSSIKTAPRTEIAQLWTVWLDAPANGAAAPVAAN</sequence>
<dbReference type="SMART" id="SM00028">
    <property type="entry name" value="TPR"/>
    <property type="match status" value="2"/>
</dbReference>
<accession>A0A369VWM8</accession>
<dbReference type="RefSeq" id="WP_114686117.1">
    <property type="nucleotide sequence ID" value="NZ_QQNB01000001.1"/>
</dbReference>
<dbReference type="Gene3D" id="1.25.40.10">
    <property type="entry name" value="Tetratricopeptide repeat domain"/>
    <property type="match status" value="2"/>
</dbReference>
<evidence type="ECO:0000256" key="2">
    <source>
        <dbReference type="SAM" id="SignalP"/>
    </source>
</evidence>
<name>A0A369VWM8_9SPHN</name>
<dbReference type="AlphaFoldDB" id="A0A369VWM8"/>
<keyword evidence="2" id="KW-0732">Signal</keyword>
<keyword evidence="4" id="KW-1185">Reference proteome</keyword>
<reference evidence="3 4" key="1">
    <citation type="submission" date="2018-07" db="EMBL/GenBank/DDBJ databases">
        <title>a novel species of Sphingomonas isolated from the rhizosphere soil of Araceae plant.</title>
        <authorList>
            <person name="Zhiyong W."/>
            <person name="Qinglan Z."/>
            <person name="Zhiwei F."/>
            <person name="Ding X."/>
            <person name="Gejiao W."/>
            <person name="Shixue Z."/>
        </authorList>
    </citation>
    <scope>NUCLEOTIDE SEQUENCE [LARGE SCALE GENOMIC DNA]</scope>
    <source>
        <strain evidence="3 4">WZY 27</strain>
    </source>
</reference>
<dbReference type="EMBL" id="QQNB01000001">
    <property type="protein sequence ID" value="RDE06533.1"/>
    <property type="molecule type" value="Genomic_DNA"/>
</dbReference>